<evidence type="ECO:0000313" key="2">
    <source>
        <dbReference type="EMBL" id="CAE0686078.1"/>
    </source>
</evidence>
<reference evidence="3" key="2">
    <citation type="submission" date="2021-11" db="EMBL/GenBank/DDBJ databases">
        <authorList>
            <consortium name="Genoscope - CEA"/>
            <person name="William W."/>
        </authorList>
    </citation>
    <scope>NUCLEOTIDE SEQUENCE</scope>
</reference>
<evidence type="ECO:0000256" key="1">
    <source>
        <dbReference type="SAM" id="SignalP"/>
    </source>
</evidence>
<sequence length="487" mass="53418">MLGQLLWYASVAVAAAAARSPGRELYEQLEYVNSGGGECFVSQETADLPACSAVVCSGLMAAALPVGWLKTLGDIFGEVRCVARPPRGKKCACKAAAATRSLKDQVSATSYVFHGDSTTRNMQEPFADMAILAASGARGEKYWLDQVVKASRRALAAARLGNRAALAQMYPGDSRVATHLRQMDTGRNKELEALVKAAKERVVERPWEDPKSTLYHNGPNPRLSILRSLRASNAYDDATYKGLRYARIDSFNHESVQGFPVWDGEEDVRRAWVVNYGLHAFHAWPSRDLEPEDANYVGDLIDTFHKILRDALKRGVLESTILVWRHTSFVCRKNVRGRWNAALLSLEAEPRLAVAPIARECIEARRANFSSVTPKKWGVLGVEDFCVNGTMDAYGTRWLNGVASRAVTRLNACYLAGESEDGFPCPSDVRGLAARFPKWRLPGVRILRGDAISEAFCGAVDGDGIHAPQSWVLLARCLHALAAPGRD</sequence>
<dbReference type="Proteomes" id="UP000789595">
    <property type="component" value="Unassembled WGS sequence"/>
</dbReference>
<keyword evidence="1" id="KW-0732">Signal</keyword>
<reference evidence="2" key="1">
    <citation type="submission" date="2021-01" db="EMBL/GenBank/DDBJ databases">
        <authorList>
            <person name="Corre E."/>
            <person name="Pelletier E."/>
            <person name="Niang G."/>
            <person name="Scheremetjew M."/>
            <person name="Finn R."/>
            <person name="Kale V."/>
            <person name="Holt S."/>
            <person name="Cochrane G."/>
            <person name="Meng A."/>
            <person name="Brown T."/>
            <person name="Cohen L."/>
        </authorList>
    </citation>
    <scope>NUCLEOTIDE SEQUENCE</scope>
    <source>
        <strain evidence="2">CCMP1756</strain>
    </source>
</reference>
<gene>
    <name evidence="2" type="ORF">PCAL00307_LOCUS1512</name>
    <name evidence="3" type="ORF">PECAL_5P16810</name>
</gene>
<proteinExistence type="predicted"/>
<dbReference type="OrthoDB" id="10599394at2759"/>
<feature type="signal peptide" evidence="1">
    <location>
        <begin position="1"/>
        <end position="17"/>
    </location>
</feature>
<name>A0A7S3ZKE3_9STRA</name>
<evidence type="ECO:0000313" key="4">
    <source>
        <dbReference type="Proteomes" id="UP000789595"/>
    </source>
</evidence>
<organism evidence="2">
    <name type="scientific">Pelagomonas calceolata</name>
    <dbReference type="NCBI Taxonomy" id="35677"/>
    <lineage>
        <taxon>Eukaryota</taxon>
        <taxon>Sar</taxon>
        <taxon>Stramenopiles</taxon>
        <taxon>Ochrophyta</taxon>
        <taxon>Pelagophyceae</taxon>
        <taxon>Pelagomonadales</taxon>
        <taxon>Pelagomonadaceae</taxon>
        <taxon>Pelagomonas</taxon>
    </lineage>
</organism>
<dbReference type="EMBL" id="CAKKNE010000005">
    <property type="protein sequence ID" value="CAH0377100.1"/>
    <property type="molecule type" value="Genomic_DNA"/>
</dbReference>
<accession>A0A7S3ZKE3</accession>
<dbReference type="AlphaFoldDB" id="A0A7S3ZKE3"/>
<feature type="chain" id="PRO_5036212189" evidence="1">
    <location>
        <begin position="18"/>
        <end position="487"/>
    </location>
</feature>
<keyword evidence="4" id="KW-1185">Reference proteome</keyword>
<protein>
    <submittedName>
        <fullName evidence="2">Uncharacterized protein</fullName>
    </submittedName>
</protein>
<evidence type="ECO:0000313" key="3">
    <source>
        <dbReference type="EMBL" id="CAH0377100.1"/>
    </source>
</evidence>
<dbReference type="EMBL" id="HBIW01001757">
    <property type="protein sequence ID" value="CAE0686078.1"/>
    <property type="molecule type" value="Transcribed_RNA"/>
</dbReference>